<dbReference type="AlphaFoldDB" id="A0AAV2YSG0"/>
<keyword evidence="6" id="KW-1185">Reference proteome</keyword>
<reference evidence="5" key="1">
    <citation type="submission" date="2022-11" db="EMBL/GenBank/DDBJ databases">
        <authorList>
            <person name="Morgan W.R."/>
            <person name="Tartar A."/>
        </authorList>
    </citation>
    <scope>NUCLEOTIDE SEQUENCE</scope>
    <source>
        <strain evidence="5">ARSEF 373</strain>
    </source>
</reference>
<feature type="compositionally biased region" description="Basic and acidic residues" evidence="4">
    <location>
        <begin position="180"/>
        <end position="189"/>
    </location>
</feature>
<dbReference type="Proteomes" id="UP001146120">
    <property type="component" value="Unassembled WGS sequence"/>
</dbReference>
<feature type="compositionally biased region" description="Basic and acidic residues" evidence="4">
    <location>
        <begin position="99"/>
        <end position="110"/>
    </location>
</feature>
<proteinExistence type="inferred from homology"/>
<protein>
    <recommendedName>
        <fullName evidence="7">Nucleolar complex protein 2</fullName>
    </recommendedName>
</protein>
<evidence type="ECO:0000313" key="6">
    <source>
        <dbReference type="Proteomes" id="UP001146120"/>
    </source>
</evidence>
<feature type="compositionally biased region" description="Acidic residues" evidence="4">
    <location>
        <begin position="150"/>
        <end position="177"/>
    </location>
</feature>
<comment type="similarity">
    <text evidence="2">Belongs to the NOC2 family.</text>
</comment>
<feature type="compositionally biased region" description="Acidic residues" evidence="4">
    <location>
        <begin position="74"/>
        <end position="98"/>
    </location>
</feature>
<feature type="compositionally biased region" description="Basic and acidic residues" evidence="4">
    <location>
        <begin position="41"/>
        <end position="50"/>
    </location>
</feature>
<dbReference type="InterPro" id="IPR005343">
    <property type="entry name" value="Noc2"/>
</dbReference>
<dbReference type="GO" id="GO:0030690">
    <property type="term" value="C:Noc1p-Noc2p complex"/>
    <property type="evidence" value="ECO:0007669"/>
    <property type="project" value="TreeGrafter"/>
</dbReference>
<accession>A0AAV2YSG0</accession>
<dbReference type="PANTHER" id="PTHR12687:SF4">
    <property type="entry name" value="NUCLEOLAR COMPLEX PROTEIN 2 HOMOLOG"/>
    <property type="match status" value="1"/>
</dbReference>
<feature type="compositionally biased region" description="Acidic residues" evidence="4">
    <location>
        <begin position="714"/>
        <end position="741"/>
    </location>
</feature>
<feature type="region of interest" description="Disordered" evidence="4">
    <location>
        <begin position="1"/>
        <end position="189"/>
    </location>
</feature>
<feature type="compositionally biased region" description="Low complexity" evidence="4">
    <location>
        <begin position="696"/>
        <end position="706"/>
    </location>
</feature>
<gene>
    <name evidence="5" type="ORF">N0F65_008433</name>
</gene>
<dbReference type="GO" id="GO:0005654">
    <property type="term" value="C:nucleoplasm"/>
    <property type="evidence" value="ECO:0007669"/>
    <property type="project" value="TreeGrafter"/>
</dbReference>
<dbReference type="PANTHER" id="PTHR12687">
    <property type="entry name" value="NUCLEOLAR COMPLEX 2 AND RAD4-RELATED"/>
    <property type="match status" value="1"/>
</dbReference>
<feature type="compositionally biased region" description="Acidic residues" evidence="4">
    <location>
        <begin position="111"/>
        <end position="131"/>
    </location>
</feature>
<keyword evidence="3" id="KW-0539">Nucleus</keyword>
<evidence type="ECO:0000256" key="4">
    <source>
        <dbReference type="SAM" id="MobiDB-lite"/>
    </source>
</evidence>
<name>A0AAV2YSG0_9STRA</name>
<comment type="caution">
    <text evidence="5">The sequence shown here is derived from an EMBL/GenBank/DDBJ whole genome shotgun (WGS) entry which is preliminary data.</text>
</comment>
<organism evidence="5 6">
    <name type="scientific">Lagenidium giganteum</name>
    <dbReference type="NCBI Taxonomy" id="4803"/>
    <lineage>
        <taxon>Eukaryota</taxon>
        <taxon>Sar</taxon>
        <taxon>Stramenopiles</taxon>
        <taxon>Oomycota</taxon>
        <taxon>Peronosporomycetes</taxon>
        <taxon>Pythiales</taxon>
        <taxon>Pythiaceae</taxon>
    </lineage>
</organism>
<dbReference type="GO" id="GO:0030691">
    <property type="term" value="C:Noc2p-Noc3p complex"/>
    <property type="evidence" value="ECO:0007669"/>
    <property type="project" value="TreeGrafter"/>
</dbReference>
<evidence type="ECO:0000256" key="2">
    <source>
        <dbReference type="ARBA" id="ARBA00005907"/>
    </source>
</evidence>
<evidence type="ECO:0000256" key="1">
    <source>
        <dbReference type="ARBA" id="ARBA00004123"/>
    </source>
</evidence>
<dbReference type="GO" id="GO:0042273">
    <property type="term" value="P:ribosomal large subunit biogenesis"/>
    <property type="evidence" value="ECO:0007669"/>
    <property type="project" value="TreeGrafter"/>
</dbReference>
<evidence type="ECO:0000313" key="5">
    <source>
        <dbReference type="EMBL" id="DAZ96309.1"/>
    </source>
</evidence>
<feature type="compositionally biased region" description="Basic residues" evidence="4">
    <location>
        <begin position="746"/>
        <end position="760"/>
    </location>
</feature>
<evidence type="ECO:0008006" key="7">
    <source>
        <dbReference type="Google" id="ProtNLM"/>
    </source>
</evidence>
<comment type="subcellular location">
    <subcellularLocation>
        <location evidence="1">Nucleus</location>
    </subcellularLocation>
</comment>
<feature type="region of interest" description="Disordered" evidence="4">
    <location>
        <begin position="695"/>
        <end position="760"/>
    </location>
</feature>
<dbReference type="Pfam" id="PF03715">
    <property type="entry name" value="Noc2"/>
    <property type="match status" value="1"/>
</dbReference>
<evidence type="ECO:0000256" key="3">
    <source>
        <dbReference type="ARBA" id="ARBA00023242"/>
    </source>
</evidence>
<sequence>MGSQKKKAIKFIAKGNLSKKLKQRNEKRKFQALKDKRKKNRAEAAEERGHGQKKNVPAENDGNGQARHKKGESDMLDDMDVDDFLNADFMDSDAESDLGDDHNEQRVAEDAERDADDVDDGESSEEEDESALDPRYMTGLPTQFSFGEAGSDDDEEEEDAERGDDNDDEDDDEEETGADVPKDKDDVSIGRKTLSMDELVAVEKSAFTSYSLGGLRKMMKIFSDACRSSDAADTNRTDEIMYDIESSVVYNRLMLSVFRKAHVAFGKLVLLESASNDKDDNEQDEDAAKSISKIDERKWKKHALLLRRFFSCACYLLEQTTGQDIQVFVLRELAHYIQFLLPCQKTARRLLKALLKLWAKSLNTNVCMLSFVRIRDLALKMPFPFLELCLKGIYLTYMRNTKFTNETTLPHHILMGNCVVELYGLDLASSYQHAFIYVRQLAIAIRKTITSPSAESFKAVLNWQFFNQLRVWTAVVCAYPEENQLHALVYPLCQLLFAVVRLASTIRYAPMRFQCVKLLQQIAFATNSFVPTSPVLLEILQMPPFSTSYKGQKGKAGADNTRLDIDLELCVKLSKSALDNKRVHDLLMTRLFELLQRECDVYKFSIGFPELSVPLILTLSKYASTVKIPRWKSLSKGLVENLKKRADVVRSKRAGLDVSPKDIAQLDAFLKSERDAAVNKLFASDAAELKKRLDAQQDAAEGNNAAAKKKAAVAEEESDDEDDDVAMEDAADEDADNEDGEETKTTKSKKKSRRAKKRSKMFATTVDDETYAKVKKMSLKEFKKSVAAVDAADEVGDFQFSDDE</sequence>
<dbReference type="EMBL" id="DAKRPA010000171">
    <property type="protein sequence ID" value="DAZ96309.1"/>
    <property type="molecule type" value="Genomic_DNA"/>
</dbReference>
<reference evidence="5" key="2">
    <citation type="journal article" date="2023" name="Microbiol Resour">
        <title>Decontamination and Annotation of the Draft Genome Sequence of the Oomycete Lagenidium giganteum ARSEF 373.</title>
        <authorList>
            <person name="Morgan W.R."/>
            <person name="Tartar A."/>
        </authorList>
    </citation>
    <scope>NUCLEOTIDE SEQUENCE</scope>
    <source>
        <strain evidence="5">ARSEF 373</strain>
    </source>
</reference>
<dbReference type="GO" id="GO:0005730">
    <property type="term" value="C:nucleolus"/>
    <property type="evidence" value="ECO:0007669"/>
    <property type="project" value="TreeGrafter"/>
</dbReference>
<feature type="compositionally biased region" description="Basic residues" evidence="4">
    <location>
        <begin position="17"/>
        <end position="27"/>
    </location>
</feature>